<feature type="transmembrane region" description="Helical" evidence="8">
    <location>
        <begin position="81"/>
        <end position="99"/>
    </location>
</feature>
<dbReference type="PANTHER" id="PTHR43141:SF4">
    <property type="entry name" value="CYTOCHROME BD2 SUBUNIT II"/>
    <property type="match status" value="1"/>
</dbReference>
<dbReference type="NCBIfam" id="TIGR00203">
    <property type="entry name" value="cydB"/>
    <property type="match status" value="1"/>
</dbReference>
<dbReference type="InterPro" id="IPR003317">
    <property type="entry name" value="Cyt-d_oxidase_su2"/>
</dbReference>
<evidence type="ECO:0000313" key="10">
    <source>
        <dbReference type="Proteomes" id="UP001055167"/>
    </source>
</evidence>
<evidence type="ECO:0000256" key="1">
    <source>
        <dbReference type="ARBA" id="ARBA00004651"/>
    </source>
</evidence>
<evidence type="ECO:0000256" key="8">
    <source>
        <dbReference type="SAM" id="Phobius"/>
    </source>
</evidence>
<evidence type="ECO:0000256" key="4">
    <source>
        <dbReference type="ARBA" id="ARBA00022692"/>
    </source>
</evidence>
<comment type="similarity">
    <text evidence="2">Belongs to the cytochrome ubiquinol oxidase subunit 2 family.</text>
</comment>
<keyword evidence="6 8" id="KW-0472">Membrane</keyword>
<evidence type="ECO:0000256" key="2">
    <source>
        <dbReference type="ARBA" id="ARBA00007543"/>
    </source>
</evidence>
<feature type="transmembrane region" description="Helical" evidence="8">
    <location>
        <begin position="155"/>
        <end position="178"/>
    </location>
</feature>
<accession>A0ABQ4QW68</accession>
<organism evidence="9 10">
    <name type="scientific">Methylobacterium crusticola</name>
    <dbReference type="NCBI Taxonomy" id="1697972"/>
    <lineage>
        <taxon>Bacteria</taxon>
        <taxon>Pseudomonadati</taxon>
        <taxon>Pseudomonadota</taxon>
        <taxon>Alphaproteobacteria</taxon>
        <taxon>Hyphomicrobiales</taxon>
        <taxon>Methylobacteriaceae</taxon>
        <taxon>Methylobacterium</taxon>
    </lineage>
</organism>
<reference evidence="9" key="1">
    <citation type="journal article" date="2021" name="Front. Microbiol.">
        <title>Comprehensive Comparative Genomics and Phenotyping of Methylobacterium Species.</title>
        <authorList>
            <person name="Alessa O."/>
            <person name="Ogura Y."/>
            <person name="Fujitani Y."/>
            <person name="Takami H."/>
            <person name="Hayashi T."/>
            <person name="Sahin N."/>
            <person name="Tani A."/>
        </authorList>
    </citation>
    <scope>NUCLEOTIDE SEQUENCE</scope>
    <source>
        <strain evidence="9">KCTC 52305</strain>
    </source>
</reference>
<feature type="transmembrane region" description="Helical" evidence="8">
    <location>
        <begin position="111"/>
        <end position="135"/>
    </location>
</feature>
<protein>
    <submittedName>
        <fullName evidence="9">Cytochrome bd-I ubiquinol oxidase subunit 2</fullName>
    </submittedName>
</protein>
<feature type="region of interest" description="Disordered" evidence="7">
    <location>
        <begin position="334"/>
        <end position="354"/>
    </location>
</feature>
<keyword evidence="3" id="KW-1003">Cell membrane</keyword>
<proteinExistence type="inferred from homology"/>
<gene>
    <name evidence="9" type="primary">cydB</name>
    <name evidence="9" type="ORF">OPKNFCMD_2157</name>
</gene>
<comment type="subcellular location">
    <subcellularLocation>
        <location evidence="1">Cell membrane</location>
        <topology evidence="1">Multi-pass membrane protein</topology>
    </subcellularLocation>
</comment>
<evidence type="ECO:0000256" key="6">
    <source>
        <dbReference type="ARBA" id="ARBA00023136"/>
    </source>
</evidence>
<evidence type="ECO:0000313" key="9">
    <source>
        <dbReference type="EMBL" id="GJD49427.1"/>
    </source>
</evidence>
<dbReference type="EMBL" id="BPQH01000006">
    <property type="protein sequence ID" value="GJD49427.1"/>
    <property type="molecule type" value="Genomic_DNA"/>
</dbReference>
<dbReference type="RefSeq" id="WP_128561511.1">
    <property type="nucleotide sequence ID" value="NZ_BPQH01000006.1"/>
</dbReference>
<feature type="transmembrane region" description="Helical" evidence="8">
    <location>
        <begin position="296"/>
        <end position="321"/>
    </location>
</feature>
<feature type="transmembrane region" description="Helical" evidence="8">
    <location>
        <begin position="257"/>
        <end position="276"/>
    </location>
</feature>
<evidence type="ECO:0000256" key="7">
    <source>
        <dbReference type="SAM" id="MobiDB-lite"/>
    </source>
</evidence>
<keyword evidence="4 8" id="KW-0812">Transmembrane</keyword>
<evidence type="ECO:0000256" key="3">
    <source>
        <dbReference type="ARBA" id="ARBA00022475"/>
    </source>
</evidence>
<comment type="caution">
    <text evidence="9">The sequence shown here is derived from an EMBL/GenBank/DDBJ whole genome shotgun (WGS) entry which is preliminary data.</text>
</comment>
<sequence length="354" mass="38050">MDLPLVFALVAAGAVALYVIADGFDLGIGILFLLAPMDRDRDLMMQSVAPFWDGNETWLVLGAAVLWAAFPMAYYVLLPAFYLPIMAMLFALILRGIAFEFRFQAGRFRRVWDFAFAGGSLAAALCQGLILGGFIQGVAIEDGHFAGGPFSFVSILGLLCAAGIVGGYALLGAGWLIWRTDGPTQVFGREVAHAALILAMAMMALVSAWTALSEPHVAARWFAWPRLLWLAPLPLAAAGAAVLLWRSLWGRHERRPFLLAILLFVLGFAGLVASLWPHVVPYHATLWEAASDAATLRFILGGVVLVLPVVLAYTAHAYWVFRGKTVLEAHGPETAASAPAGRRPTALGTGLHLS</sequence>
<feature type="transmembrane region" description="Helical" evidence="8">
    <location>
        <begin position="56"/>
        <end position="75"/>
    </location>
</feature>
<name>A0ABQ4QW68_9HYPH</name>
<keyword evidence="5 8" id="KW-1133">Transmembrane helix</keyword>
<feature type="transmembrane region" description="Helical" evidence="8">
    <location>
        <begin position="190"/>
        <end position="212"/>
    </location>
</feature>
<feature type="transmembrane region" description="Helical" evidence="8">
    <location>
        <begin position="6"/>
        <end position="35"/>
    </location>
</feature>
<dbReference type="PANTHER" id="PTHR43141">
    <property type="entry name" value="CYTOCHROME BD2 SUBUNIT II"/>
    <property type="match status" value="1"/>
</dbReference>
<feature type="transmembrane region" description="Helical" evidence="8">
    <location>
        <begin position="227"/>
        <end position="245"/>
    </location>
</feature>
<keyword evidence="10" id="KW-1185">Reference proteome</keyword>
<reference evidence="9" key="2">
    <citation type="submission" date="2021-08" db="EMBL/GenBank/DDBJ databases">
        <authorList>
            <person name="Tani A."/>
            <person name="Ola A."/>
            <person name="Ogura Y."/>
            <person name="Katsura K."/>
            <person name="Hayashi T."/>
        </authorList>
    </citation>
    <scope>NUCLEOTIDE SEQUENCE</scope>
    <source>
        <strain evidence="9">KCTC 52305</strain>
    </source>
</reference>
<evidence type="ECO:0000256" key="5">
    <source>
        <dbReference type="ARBA" id="ARBA00022989"/>
    </source>
</evidence>
<dbReference type="Pfam" id="PF02322">
    <property type="entry name" value="Cyt_bd_oxida_II"/>
    <property type="match status" value="1"/>
</dbReference>
<dbReference type="Proteomes" id="UP001055167">
    <property type="component" value="Unassembled WGS sequence"/>
</dbReference>